<dbReference type="OrthoDB" id="2687954at2759"/>
<organism evidence="2 3">
    <name type="scientific">Rhizopogon vesiculosus</name>
    <dbReference type="NCBI Taxonomy" id="180088"/>
    <lineage>
        <taxon>Eukaryota</taxon>
        <taxon>Fungi</taxon>
        <taxon>Dikarya</taxon>
        <taxon>Basidiomycota</taxon>
        <taxon>Agaricomycotina</taxon>
        <taxon>Agaricomycetes</taxon>
        <taxon>Agaricomycetidae</taxon>
        <taxon>Boletales</taxon>
        <taxon>Suillineae</taxon>
        <taxon>Rhizopogonaceae</taxon>
        <taxon>Rhizopogon</taxon>
    </lineage>
</organism>
<proteinExistence type="predicted"/>
<dbReference type="Proteomes" id="UP000183567">
    <property type="component" value="Unassembled WGS sequence"/>
</dbReference>
<protein>
    <submittedName>
        <fullName evidence="2">Uncharacterized protein</fullName>
    </submittedName>
</protein>
<keyword evidence="1" id="KW-0472">Membrane</keyword>
<sequence length="158" mass="16693">MMDYLHKLGWVLGTPVSSGFEIKAFPTGYYSSNPSIMDELGLPFVAVLSCLTCGLTTGASNGGLDIGNGTADAVQGIISQRPKATFLSLMFAASASAIMLGSALHMTRAFDAFNDTQAAIPDTGALQLLWLGHHSAPVLEILEDVKDPTDAVCEDDRR</sequence>
<evidence type="ECO:0000256" key="1">
    <source>
        <dbReference type="SAM" id="Phobius"/>
    </source>
</evidence>
<evidence type="ECO:0000313" key="2">
    <source>
        <dbReference type="EMBL" id="OJA18038.1"/>
    </source>
</evidence>
<dbReference type="AlphaFoldDB" id="A0A1J8Q8P7"/>
<dbReference type="EMBL" id="LVVM01001660">
    <property type="protein sequence ID" value="OJA18038.1"/>
    <property type="molecule type" value="Genomic_DNA"/>
</dbReference>
<accession>A0A1J8Q8P7</accession>
<gene>
    <name evidence="2" type="ORF">AZE42_06792</name>
</gene>
<name>A0A1J8Q8P7_9AGAM</name>
<keyword evidence="1" id="KW-1133">Transmembrane helix</keyword>
<comment type="caution">
    <text evidence="2">The sequence shown here is derived from an EMBL/GenBank/DDBJ whole genome shotgun (WGS) entry which is preliminary data.</text>
</comment>
<keyword evidence="1" id="KW-0812">Transmembrane</keyword>
<feature type="transmembrane region" description="Helical" evidence="1">
    <location>
        <begin position="86"/>
        <end position="106"/>
    </location>
</feature>
<reference evidence="2 3" key="1">
    <citation type="submission" date="2016-03" db="EMBL/GenBank/DDBJ databases">
        <title>Comparative genomics of the ectomycorrhizal sister species Rhizopogon vinicolor and Rhizopogon vesiculosus (Basidiomycota: Boletales) reveals a divergence of the mating type B locus.</title>
        <authorList>
            <person name="Mujic A.B."/>
            <person name="Kuo A."/>
            <person name="Tritt A."/>
            <person name="Lipzen A."/>
            <person name="Chen C."/>
            <person name="Johnson J."/>
            <person name="Sharma A."/>
            <person name="Barry K."/>
            <person name="Grigoriev I.V."/>
            <person name="Spatafora J.W."/>
        </authorList>
    </citation>
    <scope>NUCLEOTIDE SEQUENCE [LARGE SCALE GENOMIC DNA]</scope>
    <source>
        <strain evidence="2 3">AM-OR11-056</strain>
    </source>
</reference>
<keyword evidence="3" id="KW-1185">Reference proteome</keyword>
<evidence type="ECO:0000313" key="3">
    <source>
        <dbReference type="Proteomes" id="UP000183567"/>
    </source>
</evidence>